<dbReference type="InParanoid" id="T1EMM3"/>
<keyword evidence="4" id="KW-1185">Reference proteome</keyword>
<gene>
    <name evidence="3" type="primary">20197823</name>
    <name evidence="2" type="ORF">HELRODRAFT_158305</name>
</gene>
<accession>T1EMM3</accession>
<dbReference type="EMBL" id="KB095811">
    <property type="protein sequence ID" value="ESO11942.1"/>
    <property type="molecule type" value="Genomic_DNA"/>
</dbReference>
<dbReference type="KEGG" id="hro:HELRODRAFT_158305"/>
<dbReference type="AlphaFoldDB" id="T1EMM3"/>
<protein>
    <submittedName>
        <fullName evidence="2 3">Uncharacterized protein</fullName>
    </submittedName>
</protein>
<evidence type="ECO:0000256" key="1">
    <source>
        <dbReference type="SAM" id="MobiDB-lite"/>
    </source>
</evidence>
<reference evidence="3" key="3">
    <citation type="submission" date="2015-06" db="UniProtKB">
        <authorList>
            <consortium name="EnsemblMetazoa"/>
        </authorList>
    </citation>
    <scope>IDENTIFICATION</scope>
</reference>
<organism evidence="3 4">
    <name type="scientific">Helobdella robusta</name>
    <name type="common">Californian leech</name>
    <dbReference type="NCBI Taxonomy" id="6412"/>
    <lineage>
        <taxon>Eukaryota</taxon>
        <taxon>Metazoa</taxon>
        <taxon>Spiralia</taxon>
        <taxon>Lophotrochozoa</taxon>
        <taxon>Annelida</taxon>
        <taxon>Clitellata</taxon>
        <taxon>Hirudinea</taxon>
        <taxon>Rhynchobdellida</taxon>
        <taxon>Glossiphoniidae</taxon>
        <taxon>Helobdella</taxon>
    </lineage>
</organism>
<dbReference type="EMBL" id="AMQM01000004">
    <property type="status" value="NOT_ANNOTATED_CDS"/>
    <property type="molecule type" value="Genomic_DNA"/>
</dbReference>
<dbReference type="Proteomes" id="UP000015101">
    <property type="component" value="Unassembled WGS sequence"/>
</dbReference>
<reference evidence="4" key="1">
    <citation type="submission" date="2012-12" db="EMBL/GenBank/DDBJ databases">
        <authorList>
            <person name="Hellsten U."/>
            <person name="Grimwood J."/>
            <person name="Chapman J.A."/>
            <person name="Shapiro H."/>
            <person name="Aerts A."/>
            <person name="Otillar R.P."/>
            <person name="Terry A.Y."/>
            <person name="Boore J.L."/>
            <person name="Simakov O."/>
            <person name="Marletaz F."/>
            <person name="Cho S.-J."/>
            <person name="Edsinger-Gonzales E."/>
            <person name="Havlak P."/>
            <person name="Kuo D.-H."/>
            <person name="Larsson T."/>
            <person name="Lv J."/>
            <person name="Arendt D."/>
            <person name="Savage R."/>
            <person name="Osoegawa K."/>
            <person name="de Jong P."/>
            <person name="Lindberg D.R."/>
            <person name="Seaver E.C."/>
            <person name="Weisblat D.A."/>
            <person name="Putnam N.H."/>
            <person name="Grigoriev I.V."/>
            <person name="Rokhsar D.S."/>
        </authorList>
    </citation>
    <scope>NUCLEOTIDE SEQUENCE</scope>
</reference>
<reference evidence="2 4" key="2">
    <citation type="journal article" date="2013" name="Nature">
        <title>Insights into bilaterian evolution from three spiralian genomes.</title>
        <authorList>
            <person name="Simakov O."/>
            <person name="Marletaz F."/>
            <person name="Cho S.J."/>
            <person name="Edsinger-Gonzales E."/>
            <person name="Havlak P."/>
            <person name="Hellsten U."/>
            <person name="Kuo D.H."/>
            <person name="Larsson T."/>
            <person name="Lv J."/>
            <person name="Arendt D."/>
            <person name="Savage R."/>
            <person name="Osoegawa K."/>
            <person name="de Jong P."/>
            <person name="Grimwood J."/>
            <person name="Chapman J.A."/>
            <person name="Shapiro H."/>
            <person name="Aerts A."/>
            <person name="Otillar R.P."/>
            <person name="Terry A.Y."/>
            <person name="Boore J.L."/>
            <person name="Grigoriev I.V."/>
            <person name="Lindberg D.R."/>
            <person name="Seaver E.C."/>
            <person name="Weisblat D.A."/>
            <person name="Putnam N.H."/>
            <person name="Rokhsar D.S."/>
        </authorList>
    </citation>
    <scope>NUCLEOTIDE SEQUENCE</scope>
</reference>
<dbReference type="CTD" id="20197823"/>
<sequence length="180" mass="20739">MDNNDDSIHSPQSSENHEQFEVQNDEEKEEAPVQEVSTKMALQCARKLTFYSIHMGNRELLQFSENIENILEIEFISKKILMLSLEERTVKRRGQFGHSPTFTVLENRFKLEVNLCVCNKHLSTCQQGSQHKVRIYGSIGNQLKRTRYGDNDDDERCKHVGGCSTQINQLKSLDGTNYQA</sequence>
<dbReference type="EnsemblMetazoa" id="HelroT158305">
    <property type="protein sequence ID" value="HelroP158305"/>
    <property type="gene ID" value="HelroG158305"/>
</dbReference>
<name>T1EMM3_HELRO</name>
<feature type="compositionally biased region" description="Polar residues" evidence="1">
    <location>
        <begin position="1"/>
        <end position="14"/>
    </location>
</feature>
<dbReference type="HOGENOM" id="CLU_1497842_0_0_1"/>
<feature type="region of interest" description="Disordered" evidence="1">
    <location>
        <begin position="1"/>
        <end position="35"/>
    </location>
</feature>
<dbReference type="RefSeq" id="XP_009008662.1">
    <property type="nucleotide sequence ID" value="XM_009010414.1"/>
</dbReference>
<evidence type="ECO:0000313" key="2">
    <source>
        <dbReference type="EMBL" id="ESO11942.1"/>
    </source>
</evidence>
<evidence type="ECO:0000313" key="4">
    <source>
        <dbReference type="Proteomes" id="UP000015101"/>
    </source>
</evidence>
<dbReference type="GeneID" id="20197823"/>
<proteinExistence type="predicted"/>
<evidence type="ECO:0000313" key="3">
    <source>
        <dbReference type="EnsemblMetazoa" id="HelroP158305"/>
    </source>
</evidence>